<accession>C6X7U3</accession>
<dbReference type="EMBL" id="CP001674">
    <property type="protein sequence ID" value="ACT51270.1"/>
    <property type="molecule type" value="Genomic_DNA"/>
</dbReference>
<dbReference type="SUPFAM" id="SSF52540">
    <property type="entry name" value="P-loop containing nucleoside triphosphate hydrolases"/>
    <property type="match status" value="1"/>
</dbReference>
<dbReference type="GO" id="GO:0004252">
    <property type="term" value="F:serine-type endopeptidase activity"/>
    <property type="evidence" value="ECO:0007669"/>
    <property type="project" value="InterPro"/>
</dbReference>
<dbReference type="HOGENOM" id="CLU_537253_0_0_4"/>
<evidence type="ECO:0000259" key="1">
    <source>
        <dbReference type="SMART" id="SM00382"/>
    </source>
</evidence>
<dbReference type="InterPro" id="IPR027065">
    <property type="entry name" value="Lon_Prtase"/>
</dbReference>
<dbReference type="GO" id="GO:0030163">
    <property type="term" value="P:protein catabolic process"/>
    <property type="evidence" value="ECO:0007669"/>
    <property type="project" value="InterPro"/>
</dbReference>
<gene>
    <name evidence="2" type="ordered locus">Msip34_2028</name>
</gene>
<reference evidence="2 3" key="2">
    <citation type="journal article" date="2011" name="J. Bacteriol.">
        <title>Genomes of three methylotrophs from a single niche uncover genetic and metabolic divergence of Methylophilaceae.</title>
        <authorList>
            <person name="Lapidus A."/>
            <person name="Clum A."/>
            <person name="Labutti K."/>
            <person name="Kaluzhnaya M.G."/>
            <person name="Lim S."/>
            <person name="Beck D.A."/>
            <person name="Glavina Del Rio T."/>
            <person name="Nolan M."/>
            <person name="Mavromatis K."/>
            <person name="Huntemann M."/>
            <person name="Lucas S."/>
            <person name="Lidstrom M.E."/>
            <person name="Ivanova N."/>
            <person name="Chistoserdova L."/>
        </authorList>
    </citation>
    <scope>NUCLEOTIDE SEQUENCE [LARGE SCALE GENOMIC DNA]</scope>
    <source>
        <strain evidence="2 3">SIP3-4</strain>
    </source>
</reference>
<keyword evidence="3" id="KW-1185">Reference proteome</keyword>
<evidence type="ECO:0000313" key="3">
    <source>
        <dbReference type="Proteomes" id="UP000002743"/>
    </source>
</evidence>
<dbReference type="Gene3D" id="3.40.50.300">
    <property type="entry name" value="P-loop containing nucleotide triphosphate hydrolases"/>
    <property type="match status" value="1"/>
</dbReference>
<dbReference type="GO" id="GO:0016887">
    <property type="term" value="F:ATP hydrolysis activity"/>
    <property type="evidence" value="ECO:0007669"/>
    <property type="project" value="InterPro"/>
</dbReference>
<protein>
    <submittedName>
        <fullName evidence="2">AAA ATPase central domain protein</fullName>
    </submittedName>
</protein>
<dbReference type="RefSeq" id="WP_015830617.1">
    <property type="nucleotide sequence ID" value="NC_012969.1"/>
</dbReference>
<name>C6X7U3_METGS</name>
<dbReference type="Pfam" id="PF00004">
    <property type="entry name" value="AAA"/>
    <property type="match status" value="1"/>
</dbReference>
<dbReference type="InterPro" id="IPR003593">
    <property type="entry name" value="AAA+_ATPase"/>
</dbReference>
<dbReference type="eggNOG" id="COG0466">
    <property type="taxonomic scope" value="Bacteria"/>
</dbReference>
<dbReference type="SMART" id="SM00382">
    <property type="entry name" value="AAA"/>
    <property type="match status" value="1"/>
</dbReference>
<dbReference type="InterPro" id="IPR032675">
    <property type="entry name" value="LRR_dom_sf"/>
</dbReference>
<dbReference type="InterPro" id="IPR003959">
    <property type="entry name" value="ATPase_AAA_core"/>
</dbReference>
<dbReference type="PANTHER" id="PTHR10046">
    <property type="entry name" value="ATP DEPENDENT LON PROTEASE FAMILY MEMBER"/>
    <property type="match status" value="1"/>
</dbReference>
<dbReference type="Gene3D" id="3.80.10.10">
    <property type="entry name" value="Ribonuclease Inhibitor"/>
    <property type="match status" value="1"/>
</dbReference>
<dbReference type="GO" id="GO:0004176">
    <property type="term" value="F:ATP-dependent peptidase activity"/>
    <property type="evidence" value="ECO:0007669"/>
    <property type="project" value="InterPro"/>
</dbReference>
<dbReference type="InterPro" id="IPR027417">
    <property type="entry name" value="P-loop_NTPase"/>
</dbReference>
<dbReference type="OrthoDB" id="8552455at2"/>
<organism evidence="2 3">
    <name type="scientific">Methylovorus glucosotrophus (strain SIP3-4)</name>
    <dbReference type="NCBI Taxonomy" id="582744"/>
    <lineage>
        <taxon>Bacteria</taxon>
        <taxon>Pseudomonadati</taxon>
        <taxon>Pseudomonadota</taxon>
        <taxon>Betaproteobacteria</taxon>
        <taxon>Nitrosomonadales</taxon>
        <taxon>Methylophilaceae</taxon>
        <taxon>Methylovorus</taxon>
    </lineage>
</organism>
<dbReference type="KEGG" id="mei:Msip34_2028"/>
<dbReference type="Proteomes" id="UP000002743">
    <property type="component" value="Chromosome"/>
</dbReference>
<dbReference type="STRING" id="582744.Msip34_2028"/>
<dbReference type="AlphaFoldDB" id="C6X7U3"/>
<reference evidence="3" key="1">
    <citation type="submission" date="2009-07" db="EMBL/GenBank/DDBJ databases">
        <title>Complete sequence of chromosome of Methylovorus sp. SIP3-4.</title>
        <authorList>
            <person name="Lucas S."/>
            <person name="Copeland A."/>
            <person name="Lapidus A."/>
            <person name="Glavina del Rio T."/>
            <person name="Tice H."/>
            <person name="Bruce D."/>
            <person name="Goodwin L."/>
            <person name="Pitluck S."/>
            <person name="Clum A."/>
            <person name="Larimer F."/>
            <person name="Land M."/>
            <person name="Hauser L."/>
            <person name="Kyrpides N."/>
            <person name="Mikhailova N."/>
            <person name="Kayluzhnaya M."/>
            <person name="Chistoserdova L."/>
        </authorList>
    </citation>
    <scope>NUCLEOTIDE SEQUENCE [LARGE SCALE GENOMIC DNA]</scope>
    <source>
        <strain evidence="3">SIP3-4</strain>
    </source>
</reference>
<feature type="domain" description="AAA+ ATPase" evidence="1">
    <location>
        <begin position="272"/>
        <end position="418"/>
    </location>
</feature>
<dbReference type="GO" id="GO:0005524">
    <property type="term" value="F:ATP binding"/>
    <property type="evidence" value="ECO:0007669"/>
    <property type="project" value="InterPro"/>
</dbReference>
<sequence>MKNKKSQFFTDKEEIKKWLDSNSIDSYTINDDLTVDAFGDVILFNKKLIKIPVQFNIVIGSFFCSSCSLTTLKGCPIKVKGSFYCSNNKLTSLEFCPLDVDDDFDCSYNQLNNLEYVPTYITSDFNCSFNQLSNLKYAPLGVGGEFTCNDNPFIDEAFNTMTSDQIKCHLKFDRLHTHNKNDNLEIIINKSLLELDEKPKKDFQWIDSNNVITDRGNIDFIKSLNGKYFKERLVIKDETIFDKLLNEFPNFKEVIDFYKAQFRLSLITNDTKIPPVLLLGAPGIGKTMFVKKLAEYIDTGFTFIDMGSASASFVLSGHSSSWHDSKHGKAFDAMLKSNTASPIILLDELEKSTTHDRNPITSLYQLLEETNSKAFVDEFVNFPTDLSKIIYIGSANSTTGLSEPLLTRFMVFDIPNPTPSEQAKILQSIYRSEIKNSPLFEDKLNDEIIEALINDSLRVAKIKINKAISTTLLNVDMSKIHDNKKSKIKINSFLFKEDKPNKKAIGF</sequence>
<proteinExistence type="predicted"/>
<evidence type="ECO:0000313" key="2">
    <source>
        <dbReference type="EMBL" id="ACT51270.1"/>
    </source>
</evidence>